<accession>A0A9Q0BL64</accession>
<feature type="non-terminal residue" evidence="1">
    <location>
        <position position="1"/>
    </location>
</feature>
<dbReference type="Proteomes" id="UP001059596">
    <property type="component" value="Unassembled WGS sequence"/>
</dbReference>
<proteinExistence type="predicted"/>
<organism evidence="1 2">
    <name type="scientific">Drosophila gunungcola</name>
    <name type="common">fruit fly</name>
    <dbReference type="NCBI Taxonomy" id="103775"/>
    <lineage>
        <taxon>Eukaryota</taxon>
        <taxon>Metazoa</taxon>
        <taxon>Ecdysozoa</taxon>
        <taxon>Arthropoda</taxon>
        <taxon>Hexapoda</taxon>
        <taxon>Insecta</taxon>
        <taxon>Pterygota</taxon>
        <taxon>Neoptera</taxon>
        <taxon>Endopterygota</taxon>
        <taxon>Diptera</taxon>
        <taxon>Brachycera</taxon>
        <taxon>Muscomorpha</taxon>
        <taxon>Ephydroidea</taxon>
        <taxon>Drosophilidae</taxon>
        <taxon>Drosophila</taxon>
        <taxon>Sophophora</taxon>
    </lineage>
</organism>
<reference evidence="1" key="1">
    <citation type="journal article" date="2023" name="Genome Biol. Evol.">
        <title>Long-read-based Genome Assembly of Drosophila gunungcola Reveals Fewer Chemosensory Genes in Flower-breeding Species.</title>
        <authorList>
            <person name="Negi A."/>
            <person name="Liao B.Y."/>
            <person name="Yeh S.D."/>
        </authorList>
    </citation>
    <scope>NUCLEOTIDE SEQUENCE</scope>
    <source>
        <strain evidence="1">Sukarami</strain>
    </source>
</reference>
<comment type="caution">
    <text evidence="1">The sequence shown here is derived from an EMBL/GenBank/DDBJ whole genome shotgun (WGS) entry which is preliminary data.</text>
</comment>
<sequence>FSLCFSGSGTRRSFTGQDHLFKNYCHIDHRQRHTIGKENCRLETGDCTGRKIVI</sequence>
<protein>
    <submittedName>
        <fullName evidence="1">Uncharacterized protein</fullName>
    </submittedName>
</protein>
<dbReference type="EMBL" id="JAMKOV010000035">
    <property type="protein sequence ID" value="KAI8035479.1"/>
    <property type="molecule type" value="Genomic_DNA"/>
</dbReference>
<evidence type="ECO:0000313" key="1">
    <source>
        <dbReference type="EMBL" id="KAI8035479.1"/>
    </source>
</evidence>
<dbReference type="AlphaFoldDB" id="A0A9Q0BL64"/>
<gene>
    <name evidence="1" type="ORF">M5D96_011702</name>
</gene>
<evidence type="ECO:0000313" key="2">
    <source>
        <dbReference type="Proteomes" id="UP001059596"/>
    </source>
</evidence>
<name>A0A9Q0BL64_9MUSC</name>
<keyword evidence="2" id="KW-1185">Reference proteome</keyword>